<reference evidence="2 5" key="1">
    <citation type="submission" date="2016-11" db="EMBL/GenBank/DDBJ databases">
        <title>Whole genomes of Flavobacteriaceae.</title>
        <authorList>
            <person name="Stine C."/>
            <person name="Li C."/>
            <person name="Tadesse D."/>
        </authorList>
    </citation>
    <scope>NUCLEOTIDE SEQUENCE [LARGE SCALE GENOMIC DNA]</scope>
    <source>
        <strain evidence="2 5">ATCC 19366</strain>
    </source>
</reference>
<keyword evidence="1" id="KW-0732">Signal</keyword>
<dbReference type="AlphaFoldDB" id="A0AB36P3Q0"/>
<feature type="chain" id="PRO_5044299213" evidence="1">
    <location>
        <begin position="18"/>
        <end position="262"/>
    </location>
</feature>
<dbReference type="EMBL" id="MUHB01000006">
    <property type="protein sequence ID" value="OXB06437.1"/>
    <property type="molecule type" value="Genomic_DNA"/>
</dbReference>
<dbReference type="Proteomes" id="UP000198431">
    <property type="component" value="Unassembled WGS sequence"/>
</dbReference>
<keyword evidence="4" id="KW-1185">Reference proteome</keyword>
<reference evidence="3 4" key="2">
    <citation type="submission" date="2016-11" db="EMBL/GenBank/DDBJ databases">
        <authorList>
            <person name="Varghese N."/>
            <person name="Submissions S."/>
        </authorList>
    </citation>
    <scope>NUCLEOTIDE SEQUENCE [LARGE SCALE GENOMIC DNA]</scope>
    <source>
        <strain evidence="3 4">DSM 6368</strain>
    </source>
</reference>
<dbReference type="Proteomes" id="UP000184216">
    <property type="component" value="Unassembled WGS sequence"/>
</dbReference>
<dbReference type="EMBL" id="FRBX01000002">
    <property type="protein sequence ID" value="SHL89228.1"/>
    <property type="molecule type" value="Genomic_DNA"/>
</dbReference>
<gene>
    <name evidence="2" type="ORF">B0A72_05160</name>
    <name evidence="3" type="ORF">SAMN05444387_1371</name>
</gene>
<comment type="caution">
    <text evidence="2">The sequence shown here is derived from an EMBL/GenBank/DDBJ whole genome shotgun (WGS) entry which is preliminary data.</text>
</comment>
<evidence type="ECO:0000313" key="4">
    <source>
        <dbReference type="Proteomes" id="UP000184216"/>
    </source>
</evidence>
<evidence type="ECO:0000313" key="2">
    <source>
        <dbReference type="EMBL" id="OXB06437.1"/>
    </source>
</evidence>
<evidence type="ECO:0000313" key="5">
    <source>
        <dbReference type="Proteomes" id="UP000198431"/>
    </source>
</evidence>
<organism evidence="2 5">
    <name type="scientific">Flavobacterium pectinovorum</name>
    <dbReference type="NCBI Taxonomy" id="29533"/>
    <lineage>
        <taxon>Bacteria</taxon>
        <taxon>Pseudomonadati</taxon>
        <taxon>Bacteroidota</taxon>
        <taxon>Flavobacteriia</taxon>
        <taxon>Flavobacteriales</taxon>
        <taxon>Flavobacteriaceae</taxon>
        <taxon>Flavobacterium</taxon>
    </lineage>
</organism>
<evidence type="ECO:0000313" key="3">
    <source>
        <dbReference type="EMBL" id="SHL89228.1"/>
    </source>
</evidence>
<feature type="signal peptide" evidence="1">
    <location>
        <begin position="1"/>
        <end position="17"/>
    </location>
</feature>
<accession>A0AB36P3Q0</accession>
<protein>
    <submittedName>
        <fullName evidence="2">Uncharacterized protein</fullName>
    </submittedName>
</protein>
<proteinExistence type="predicted"/>
<dbReference type="RefSeq" id="WP_073394308.1">
    <property type="nucleotide sequence ID" value="NZ_FRBX01000002.1"/>
</dbReference>
<name>A0AB36P3Q0_9FLAO</name>
<evidence type="ECO:0000256" key="1">
    <source>
        <dbReference type="SAM" id="SignalP"/>
    </source>
</evidence>
<sequence length="262" mass="28765">MKILCVIFVIASINAFSQSGSNGFTYNGLADVNFRFIERGSGGRAFVHDIYNVLSLNYNEDFTGGTRIGKEVYFKDGGNSFIASGNFGIGTSAPDARLTVYGVSRFYPKRIGTGDGRNISIDYVFTNPDFINNLYPVVLATGGGNQPLILDAARVGIGTTNPDSKLTVAGNIHAQEVKVTINAGSVPDYVFANDYKLKSLQEVEEYIKENSHLPEIPSAGEIENSGLMLAEMNLNLLKKVEELTLYIIEQNKRIEKLEKEKR</sequence>